<evidence type="ECO:0000313" key="13">
    <source>
        <dbReference type="EMBL" id="KAK9727351.1"/>
    </source>
</evidence>
<comment type="similarity">
    <text evidence="2 8">Belongs to the ubiquitin-activating E1 family.</text>
</comment>
<keyword evidence="5 8" id="KW-0833">Ubl conjugation pathway</keyword>
<comment type="caution">
    <text evidence="13">The sequence shown here is derived from an EMBL/GenBank/DDBJ whole genome shotgun (WGS) entry which is preliminary data.</text>
</comment>
<dbReference type="InterPro" id="IPR035985">
    <property type="entry name" value="Ubiquitin-activating_enz"/>
</dbReference>
<dbReference type="GO" id="GO:0004839">
    <property type="term" value="F:ubiquitin activating enzyme activity"/>
    <property type="evidence" value="ECO:0007669"/>
    <property type="project" value="UniProtKB-EC"/>
</dbReference>
<dbReference type="InterPro" id="IPR028077">
    <property type="entry name" value="UAE_UbL_dom"/>
</dbReference>
<comment type="pathway">
    <text evidence="1 8">Protein modification; protein sumoylation.</text>
</comment>
<evidence type="ECO:0000259" key="10">
    <source>
        <dbReference type="Pfam" id="PF00899"/>
    </source>
</evidence>
<feature type="domain" description="Ubiquitin/SUMO-activating enzyme ubiquitin-like" evidence="12">
    <location>
        <begin position="445"/>
        <end position="526"/>
    </location>
</feature>
<dbReference type="Gene3D" id="1.10.10.520">
    <property type="entry name" value="Ubiquitin activating enzymes (Uba3). Chain: B, domain 2"/>
    <property type="match status" value="1"/>
</dbReference>
<evidence type="ECO:0000256" key="3">
    <source>
        <dbReference type="ARBA" id="ARBA00022723"/>
    </source>
</evidence>
<dbReference type="Gene3D" id="3.10.290.20">
    <property type="entry name" value="Ubiquitin-like 2 activating enzyme e1b. Chain: B, domain 3"/>
    <property type="match status" value="1"/>
</dbReference>
<keyword evidence="13" id="KW-0436">Ligase</keyword>
<dbReference type="InterPro" id="IPR042449">
    <property type="entry name" value="Ub-E1_IAD_1"/>
</dbReference>
<evidence type="ECO:0000256" key="9">
    <source>
        <dbReference type="PROSITE-ProRule" id="PRU10132"/>
    </source>
</evidence>
<dbReference type="InterPro" id="IPR033127">
    <property type="entry name" value="UBQ-activ_enz_E1_Cys_AS"/>
</dbReference>
<dbReference type="SUPFAM" id="SSF69572">
    <property type="entry name" value="Activating enzymes of the ubiquitin-like proteins"/>
    <property type="match status" value="1"/>
</dbReference>
<name>A0ABR2W8P8_9FUNG</name>
<dbReference type="InterPro" id="IPR000594">
    <property type="entry name" value="ThiF_NAD_FAD-bd"/>
</dbReference>
<feature type="domain" description="THIF-type NAD/FAD binding fold" evidence="10">
    <location>
        <begin position="12"/>
        <end position="435"/>
    </location>
</feature>
<evidence type="ECO:0000256" key="7">
    <source>
        <dbReference type="ARBA" id="ARBA00022840"/>
    </source>
</evidence>
<gene>
    <name evidence="13" type="primary">UBA2</name>
    <name evidence="13" type="ORF">K7432_001929</name>
</gene>
<evidence type="ECO:0000256" key="1">
    <source>
        <dbReference type="ARBA" id="ARBA00004718"/>
    </source>
</evidence>
<sequence>MSNTTHLENCLGSTLFEKISTSKILVVGAGGIGCELLKNLVMSGFKNIEIVDLDTIDLSNLNRQFLFQKQHIKKSKAHVARESVTKFNPNVNIISHHANINDPQFSVEWFKQFDVVMNALDNLDARRRVNLMCLASDVPLIESGTAGYLGQVTVIRKGVTECFDCQPKPTPKTFPICTIRSTPSAPIHCIVWAKNYLFSQLFGKSDEDDKVEDFEDSAENAQEIESLKKEAESLKRLRESIGTPEYAHQVFEKVFTDDITRLASMPDMWKSRQPPSPLLFEEINQLPEDSTGSNTSQLKDQVVWSLKENFQHFLSSIQDLSDRYLAAVKQDPEASLYFDKDDDDSLDFVTAAANLRAKIFGIEEKSRFQVKAMAGNIIPAIATTNAIIAGLVVMEAYKILNDKVNECSTTYLVYGSRRPKLLYSEKLAPPNPSCYVCSNSHATFKANLSTFTLQKFIDVVQDPSGNIKMGEEITILEGERLLYDVEFEDNAESTFESLGITDGKMLTVSDEDSTNSIVFIIRQCDSLGDELAFNIEGLSVSEESDINSGLTRHVKRKVEEIASVSQPESNKRLAVESNGVSQPEVTIVEENDGVIVLD</sequence>
<proteinExistence type="inferred from homology"/>
<dbReference type="Proteomes" id="UP001479436">
    <property type="component" value="Unassembled WGS sequence"/>
</dbReference>
<organism evidence="13 14">
    <name type="scientific">Basidiobolus ranarum</name>
    <dbReference type="NCBI Taxonomy" id="34480"/>
    <lineage>
        <taxon>Eukaryota</taxon>
        <taxon>Fungi</taxon>
        <taxon>Fungi incertae sedis</taxon>
        <taxon>Zoopagomycota</taxon>
        <taxon>Entomophthoromycotina</taxon>
        <taxon>Basidiobolomycetes</taxon>
        <taxon>Basidiobolales</taxon>
        <taxon>Basidiobolaceae</taxon>
        <taxon>Basidiobolus</taxon>
    </lineage>
</organism>
<dbReference type="PROSITE" id="PS00865">
    <property type="entry name" value="UBIQUITIN_ACTIVAT_2"/>
    <property type="match status" value="1"/>
</dbReference>
<dbReference type="PIRSF" id="PIRSF039133">
    <property type="entry name" value="SUMO_E1B"/>
    <property type="match status" value="1"/>
</dbReference>
<dbReference type="Gene3D" id="3.50.50.80">
    <property type="entry name" value="Ubiquitin-activating enzyme E1, inactive adenylation domain, subdomain 1"/>
    <property type="match status" value="1"/>
</dbReference>
<dbReference type="Pfam" id="PF00899">
    <property type="entry name" value="ThiF"/>
    <property type="match status" value="1"/>
</dbReference>
<keyword evidence="6 8" id="KW-0862">Zinc</keyword>
<dbReference type="InterPro" id="IPR030661">
    <property type="entry name" value="Uba2"/>
</dbReference>
<evidence type="ECO:0000256" key="2">
    <source>
        <dbReference type="ARBA" id="ARBA00005673"/>
    </source>
</evidence>
<keyword evidence="4 8" id="KW-0547">Nucleotide-binding</keyword>
<evidence type="ECO:0000256" key="6">
    <source>
        <dbReference type="ARBA" id="ARBA00022833"/>
    </source>
</evidence>
<dbReference type="InterPro" id="IPR023318">
    <property type="entry name" value="Ub_act_enz_dom_a_sf"/>
</dbReference>
<dbReference type="Pfam" id="PF10585">
    <property type="entry name" value="UBA_E1_SCCH"/>
    <property type="match status" value="1"/>
</dbReference>
<dbReference type="InterPro" id="IPR019572">
    <property type="entry name" value="UBA_E1_SCCH"/>
</dbReference>
<dbReference type="Pfam" id="PF14732">
    <property type="entry name" value="UAE_UbL"/>
    <property type="match status" value="1"/>
</dbReference>
<keyword evidence="3 8" id="KW-0479">Metal-binding</keyword>
<evidence type="ECO:0000256" key="8">
    <source>
        <dbReference type="PIRNR" id="PIRNR039133"/>
    </source>
</evidence>
<dbReference type="PANTHER" id="PTHR10953:SF5">
    <property type="entry name" value="SUMO-ACTIVATING ENZYME SUBUNIT 2"/>
    <property type="match status" value="1"/>
</dbReference>
<dbReference type="EMBL" id="JASJQH010006923">
    <property type="protein sequence ID" value="KAK9727351.1"/>
    <property type="molecule type" value="Genomic_DNA"/>
</dbReference>
<comment type="subunit">
    <text evidence="8">Heterodimer.</text>
</comment>
<protein>
    <recommendedName>
        <fullName evidence="8">Ubiquitin-activating enzyme E1-like</fullName>
    </recommendedName>
</protein>
<dbReference type="PANTHER" id="PTHR10953">
    <property type="entry name" value="UBIQUITIN-ACTIVATING ENZYME E1"/>
    <property type="match status" value="1"/>
</dbReference>
<evidence type="ECO:0000313" key="14">
    <source>
        <dbReference type="Proteomes" id="UP001479436"/>
    </source>
</evidence>
<accession>A0ABR2W8P8</accession>
<evidence type="ECO:0000259" key="11">
    <source>
        <dbReference type="Pfam" id="PF10585"/>
    </source>
</evidence>
<keyword evidence="7 8" id="KW-0067">ATP-binding</keyword>
<keyword evidence="14" id="KW-1185">Reference proteome</keyword>
<evidence type="ECO:0000256" key="5">
    <source>
        <dbReference type="ARBA" id="ARBA00022786"/>
    </source>
</evidence>
<evidence type="ECO:0000256" key="4">
    <source>
        <dbReference type="ARBA" id="ARBA00022741"/>
    </source>
</evidence>
<reference evidence="13 14" key="1">
    <citation type="submission" date="2023-04" db="EMBL/GenBank/DDBJ databases">
        <title>Genome of Basidiobolus ranarum AG-B5.</title>
        <authorList>
            <person name="Stajich J.E."/>
            <person name="Carter-House D."/>
            <person name="Gryganskyi A."/>
        </authorList>
    </citation>
    <scope>NUCLEOTIDE SEQUENCE [LARGE SCALE GENOMIC DNA]</scope>
    <source>
        <strain evidence="13 14">AG-B5</strain>
    </source>
</reference>
<dbReference type="InterPro" id="IPR045886">
    <property type="entry name" value="ThiF/MoeB/HesA"/>
</dbReference>
<feature type="active site" description="Glycyl thioester intermediate" evidence="9">
    <location>
        <position position="177"/>
    </location>
</feature>
<feature type="domain" description="Ubiquitin-activating enzyme SCCH" evidence="11">
    <location>
        <begin position="308"/>
        <end position="371"/>
    </location>
</feature>
<evidence type="ECO:0000259" key="12">
    <source>
        <dbReference type="Pfam" id="PF14732"/>
    </source>
</evidence>
<dbReference type="CDD" id="cd01489">
    <property type="entry name" value="Uba2_SUMO"/>
    <property type="match status" value="1"/>
</dbReference>